<comment type="caution">
    <text evidence="1">The sequence shown here is derived from an EMBL/GenBank/DDBJ whole genome shotgun (WGS) entry which is preliminary data.</text>
</comment>
<protein>
    <submittedName>
        <fullName evidence="1">Uncharacterized protein</fullName>
    </submittedName>
</protein>
<dbReference type="EMBL" id="CAAALY010093748">
    <property type="protein sequence ID" value="VEL28272.1"/>
    <property type="molecule type" value="Genomic_DNA"/>
</dbReference>
<accession>A0A448X535</accession>
<name>A0A448X535_9PLAT</name>
<sequence length="81" mass="8749">MAVVMRLSCATDRAESVSKMSKTIKAKSGCARQAQTLLLLLVPLHLPSLQSTRAAGLVTARFSTDTTALTTETGWTHLFRT</sequence>
<dbReference type="AlphaFoldDB" id="A0A448X535"/>
<reference evidence="1" key="1">
    <citation type="submission" date="2018-11" db="EMBL/GenBank/DDBJ databases">
        <authorList>
            <consortium name="Pathogen Informatics"/>
        </authorList>
    </citation>
    <scope>NUCLEOTIDE SEQUENCE</scope>
</reference>
<evidence type="ECO:0000313" key="2">
    <source>
        <dbReference type="Proteomes" id="UP000784294"/>
    </source>
</evidence>
<dbReference type="Proteomes" id="UP000784294">
    <property type="component" value="Unassembled WGS sequence"/>
</dbReference>
<gene>
    <name evidence="1" type="ORF">PXEA_LOCUS21712</name>
</gene>
<organism evidence="1 2">
    <name type="scientific">Protopolystoma xenopodis</name>
    <dbReference type="NCBI Taxonomy" id="117903"/>
    <lineage>
        <taxon>Eukaryota</taxon>
        <taxon>Metazoa</taxon>
        <taxon>Spiralia</taxon>
        <taxon>Lophotrochozoa</taxon>
        <taxon>Platyhelminthes</taxon>
        <taxon>Monogenea</taxon>
        <taxon>Polyopisthocotylea</taxon>
        <taxon>Polystomatidea</taxon>
        <taxon>Polystomatidae</taxon>
        <taxon>Protopolystoma</taxon>
    </lineage>
</organism>
<evidence type="ECO:0000313" key="1">
    <source>
        <dbReference type="EMBL" id="VEL28272.1"/>
    </source>
</evidence>
<proteinExistence type="predicted"/>
<keyword evidence="2" id="KW-1185">Reference proteome</keyword>